<keyword evidence="3" id="KW-1185">Reference proteome</keyword>
<evidence type="ECO:0000256" key="1">
    <source>
        <dbReference type="SAM" id="SignalP"/>
    </source>
</evidence>
<keyword evidence="1" id="KW-0732">Signal</keyword>
<feature type="signal peptide" evidence="1">
    <location>
        <begin position="1"/>
        <end position="19"/>
    </location>
</feature>
<protein>
    <recommendedName>
        <fullName evidence="4">DUF3574 domain-containing protein</fullName>
    </recommendedName>
</protein>
<gene>
    <name evidence="2" type="ORF">EB1_03220</name>
</gene>
<name>A0A511NCJ2_9FLAO</name>
<evidence type="ECO:0008006" key="4">
    <source>
        <dbReference type="Google" id="ProtNLM"/>
    </source>
</evidence>
<dbReference type="STRING" id="1218108.GCA_000382425_00322"/>
<proteinExistence type="predicted"/>
<evidence type="ECO:0000313" key="3">
    <source>
        <dbReference type="Proteomes" id="UP000321245"/>
    </source>
</evidence>
<evidence type="ECO:0000313" key="2">
    <source>
        <dbReference type="EMBL" id="GEM50532.1"/>
    </source>
</evidence>
<dbReference type="Proteomes" id="UP000321245">
    <property type="component" value="Unassembled WGS sequence"/>
</dbReference>
<organism evidence="2 3">
    <name type="scientific">Empedobacter brevis NBRC 14943 = ATCC 43319</name>
    <dbReference type="NCBI Taxonomy" id="1218108"/>
    <lineage>
        <taxon>Bacteria</taxon>
        <taxon>Pseudomonadati</taxon>
        <taxon>Bacteroidota</taxon>
        <taxon>Flavobacteriia</taxon>
        <taxon>Flavobacteriales</taxon>
        <taxon>Weeksellaceae</taxon>
        <taxon>Empedobacter</taxon>
    </lineage>
</organism>
<dbReference type="RefSeq" id="WP_019973824.1">
    <property type="nucleotide sequence ID" value="NZ_BJXC01000001.1"/>
</dbReference>
<reference evidence="2 3" key="1">
    <citation type="submission" date="2019-07" db="EMBL/GenBank/DDBJ databases">
        <title>Whole genome shotgun sequence of Empedobacter brevis NBRC 14943.</title>
        <authorList>
            <person name="Hosoyama A."/>
            <person name="Uohara A."/>
            <person name="Ohji S."/>
            <person name="Ichikawa N."/>
        </authorList>
    </citation>
    <scope>NUCLEOTIDE SEQUENCE [LARGE SCALE GENOMIC DNA]</scope>
    <source>
        <strain evidence="2 3">NBRC 14943</strain>
    </source>
</reference>
<dbReference type="EMBL" id="BJXC01000001">
    <property type="protein sequence ID" value="GEM50532.1"/>
    <property type="molecule type" value="Genomic_DNA"/>
</dbReference>
<dbReference type="GeneID" id="84648615"/>
<accession>A0A511NCJ2</accession>
<comment type="caution">
    <text evidence="2">The sequence shown here is derived from an EMBL/GenBank/DDBJ whole genome shotgun (WGS) entry which is preliminary data.</text>
</comment>
<feature type="chain" id="PRO_5021844254" description="DUF3574 domain-containing protein" evidence="1">
    <location>
        <begin position="20"/>
        <end position="133"/>
    </location>
</feature>
<dbReference type="AlphaFoldDB" id="A0A511NCJ2"/>
<sequence length="133" mass="15374">MKKLLTLLVLFLGLGMANAQNEKFNTFYIYNFINTSDAKTAVFTPIVTIQVENADNSEVRHEIHNQFTAYLKDYVKKKMGIDGVATFGRGEVWLRSVELDREEELAYTAKYQKDKKILFTGSDFDFKFVNPKK</sequence>